<dbReference type="OrthoDB" id="426718at2759"/>
<sequence>MQVSTQNPAFAGDVTQHVEIEEPKSGRSWKQLALKSFVALGVVGVAAGVGFVAGQASSSSTSTSENTDTVAETAVAQAQVTLRSAFKNETNIAFTQNLTISQINELIDAYEESDDWDDQFMTSDIMSALKTLRDDEQGEVRSLRASSKEENFNRYRQLALTSTQQTIGATAWAVVEEAETLGYSGGVSYENDAVLVLRKSDTAFGTSGSTSGYACWVTAQATGDIADWLDNLDVGDEDIKSIATYSIRDESCGCAKYTWWWCSTYKTCTTYKSYSNGYDGFVKPHNNMRLSIWSQISSTCSSNDRLILNGYSRGGGVMNAFAYAVYKDGLWETSRMVLVTFGSPRVLSDDLSDEIHGQFTQMRFVHDDDIVPSVPYGWMGYKHFGTNKNSNGDEGRDKPGFSTSISDHTSYDDWF</sequence>
<comment type="caution">
    <text evidence="4">The sequence shown here is derived from an EMBL/GenBank/DDBJ whole genome shotgun (WGS) entry which is preliminary data.</text>
</comment>
<reference evidence="4 5" key="1">
    <citation type="submission" date="2017-12" db="EMBL/GenBank/DDBJ databases">
        <title>Sequencing, de novo assembly and annotation of complete genome of a new Thraustochytrid species, strain FCC1311.</title>
        <authorList>
            <person name="Sedici K."/>
            <person name="Godart F."/>
            <person name="Aiese Cigliano R."/>
            <person name="Sanseverino W."/>
            <person name="Barakat M."/>
            <person name="Ortet P."/>
            <person name="Marechal E."/>
            <person name="Cagnac O."/>
            <person name="Amato A."/>
        </authorList>
    </citation>
    <scope>NUCLEOTIDE SEQUENCE [LARGE SCALE GENOMIC DNA]</scope>
</reference>
<dbReference type="GO" id="GO:0006629">
    <property type="term" value="P:lipid metabolic process"/>
    <property type="evidence" value="ECO:0007669"/>
    <property type="project" value="InterPro"/>
</dbReference>
<evidence type="ECO:0000313" key="5">
    <source>
        <dbReference type="Proteomes" id="UP000241890"/>
    </source>
</evidence>
<feature type="domain" description="Fungal lipase-type" evidence="3">
    <location>
        <begin position="279"/>
        <end position="376"/>
    </location>
</feature>
<name>A0A2R5G4V6_9STRA</name>
<feature type="transmembrane region" description="Helical" evidence="2">
    <location>
        <begin position="32"/>
        <end position="53"/>
    </location>
</feature>
<keyword evidence="2" id="KW-1133">Transmembrane helix</keyword>
<dbReference type="InterPro" id="IPR029058">
    <property type="entry name" value="AB_hydrolase_fold"/>
</dbReference>
<keyword evidence="2" id="KW-0812">Transmembrane</keyword>
<dbReference type="SUPFAM" id="SSF53474">
    <property type="entry name" value="alpha/beta-Hydrolases"/>
    <property type="match status" value="1"/>
</dbReference>
<accession>A0A2R5G4V6</accession>
<keyword evidence="2" id="KW-0472">Membrane</keyword>
<evidence type="ECO:0000259" key="3">
    <source>
        <dbReference type="Pfam" id="PF01764"/>
    </source>
</evidence>
<dbReference type="PANTHER" id="PTHR45856">
    <property type="entry name" value="ALPHA/BETA-HYDROLASES SUPERFAMILY PROTEIN"/>
    <property type="match status" value="1"/>
</dbReference>
<dbReference type="InterPro" id="IPR051218">
    <property type="entry name" value="Sec_MonoDiacylglyc_Lipase"/>
</dbReference>
<dbReference type="Proteomes" id="UP000241890">
    <property type="component" value="Unassembled WGS sequence"/>
</dbReference>
<dbReference type="PANTHER" id="PTHR45856:SF11">
    <property type="entry name" value="FUNGAL LIPASE-LIKE DOMAIN-CONTAINING PROTEIN"/>
    <property type="match status" value="1"/>
</dbReference>
<feature type="region of interest" description="Disordered" evidence="1">
    <location>
        <begin position="389"/>
        <end position="415"/>
    </location>
</feature>
<dbReference type="InterPro" id="IPR002921">
    <property type="entry name" value="Fungal_lipase-type"/>
</dbReference>
<dbReference type="Gene3D" id="3.40.50.1820">
    <property type="entry name" value="alpha/beta hydrolase"/>
    <property type="match status" value="1"/>
</dbReference>
<keyword evidence="5" id="KW-1185">Reference proteome</keyword>
<dbReference type="AlphaFoldDB" id="A0A2R5G4V6"/>
<organism evidence="4 5">
    <name type="scientific">Hondaea fermentalgiana</name>
    <dbReference type="NCBI Taxonomy" id="2315210"/>
    <lineage>
        <taxon>Eukaryota</taxon>
        <taxon>Sar</taxon>
        <taxon>Stramenopiles</taxon>
        <taxon>Bigyra</taxon>
        <taxon>Labyrinthulomycetes</taxon>
        <taxon>Thraustochytrida</taxon>
        <taxon>Thraustochytriidae</taxon>
        <taxon>Hondaea</taxon>
    </lineage>
</organism>
<gene>
    <name evidence="4" type="ORF">FCC1311_014821</name>
</gene>
<evidence type="ECO:0000313" key="4">
    <source>
        <dbReference type="EMBL" id="GBG26062.1"/>
    </source>
</evidence>
<dbReference type="Pfam" id="PF01764">
    <property type="entry name" value="Lipase_3"/>
    <property type="match status" value="1"/>
</dbReference>
<proteinExistence type="predicted"/>
<evidence type="ECO:0000256" key="1">
    <source>
        <dbReference type="SAM" id="MobiDB-lite"/>
    </source>
</evidence>
<dbReference type="EMBL" id="BEYU01000018">
    <property type="protein sequence ID" value="GBG26062.1"/>
    <property type="molecule type" value="Genomic_DNA"/>
</dbReference>
<dbReference type="InParanoid" id="A0A2R5G4V6"/>
<evidence type="ECO:0000256" key="2">
    <source>
        <dbReference type="SAM" id="Phobius"/>
    </source>
</evidence>
<protein>
    <submittedName>
        <fullName evidence="4">Mono-and diacylglycerol lipase</fullName>
    </submittedName>
</protein>